<sequence>MAPHDNDVHRLQTNELEIGVTDALQKHVTRNVHQPKPVSQRKIDFEHSRPRVLRECMAEATGVFFYVFPGIAAICAFTLSTTNGLGEELGVSTFGGILQIGIAFGFGIAFAIITCASTSGGHFNPAITICLAIWQGFPWKKVPLYIFSQVFGAFVAGLLLMGCYWPEIQAAKAADIAAHGTAVFNGGAASILCTFPNPGQTNQGYIFFQEFFVDSFIGIVIWACLDPANPFVAPVSVPWTIGFAYTAMILGFAANSISTNLARDLGTRIVAAIFFGSEAFSYDNGYSWISILVNIPATIFATGYYELLLRDSLQKIAAGHGVHEDGEEGLVRHLTRVETAQTEQGFMNSTLNKKKGEANV</sequence>
<dbReference type="Proteomes" id="UP001316803">
    <property type="component" value="Unassembled WGS sequence"/>
</dbReference>
<protein>
    <recommendedName>
        <fullName evidence="11">Aquaporin-like protein</fullName>
    </recommendedName>
</protein>
<dbReference type="SUPFAM" id="SSF81338">
    <property type="entry name" value="Aquaporin-like"/>
    <property type="match status" value="1"/>
</dbReference>
<dbReference type="Gene3D" id="1.20.1080.10">
    <property type="entry name" value="Glycerol uptake facilitator protein"/>
    <property type="match status" value="1"/>
</dbReference>
<keyword evidence="6 8" id="KW-0472">Membrane</keyword>
<evidence type="ECO:0000256" key="4">
    <source>
        <dbReference type="ARBA" id="ARBA00022692"/>
    </source>
</evidence>
<evidence type="ECO:0000256" key="5">
    <source>
        <dbReference type="ARBA" id="ARBA00022989"/>
    </source>
</evidence>
<evidence type="ECO:0000256" key="1">
    <source>
        <dbReference type="ARBA" id="ARBA00004141"/>
    </source>
</evidence>
<comment type="caution">
    <text evidence="9">The sequence shown here is derived from an EMBL/GenBank/DDBJ whole genome shotgun (WGS) entry which is preliminary data.</text>
</comment>
<dbReference type="GO" id="GO:0005886">
    <property type="term" value="C:plasma membrane"/>
    <property type="evidence" value="ECO:0007669"/>
    <property type="project" value="TreeGrafter"/>
</dbReference>
<feature type="transmembrane region" description="Helical" evidence="8">
    <location>
        <begin position="56"/>
        <end position="79"/>
    </location>
</feature>
<dbReference type="GO" id="GO:0015254">
    <property type="term" value="F:glycerol channel activity"/>
    <property type="evidence" value="ECO:0007669"/>
    <property type="project" value="TreeGrafter"/>
</dbReference>
<keyword evidence="5 8" id="KW-1133">Transmembrane helix</keyword>
<dbReference type="InterPro" id="IPR000425">
    <property type="entry name" value="MIP"/>
</dbReference>
<gene>
    <name evidence="9" type="ORF">OHC33_009135</name>
</gene>
<feature type="transmembrane region" description="Helical" evidence="8">
    <location>
        <begin position="288"/>
        <end position="307"/>
    </location>
</feature>
<dbReference type="InterPro" id="IPR023271">
    <property type="entry name" value="Aquaporin-like"/>
</dbReference>
<evidence type="ECO:0000256" key="3">
    <source>
        <dbReference type="ARBA" id="ARBA00022448"/>
    </source>
</evidence>
<comment type="subcellular location">
    <subcellularLocation>
        <location evidence="1">Membrane</location>
        <topology evidence="1">Multi-pass membrane protein</topology>
    </subcellularLocation>
</comment>
<accession>A0AAN8I505</accession>
<dbReference type="PRINTS" id="PR00783">
    <property type="entry name" value="MINTRINSICP"/>
</dbReference>
<reference evidence="9 10" key="1">
    <citation type="submission" date="2022-12" db="EMBL/GenBank/DDBJ databases">
        <title>Genomic features and morphological characterization of a novel Knufia sp. strain isolated from spacecraft assembly facility.</title>
        <authorList>
            <person name="Teixeira M."/>
            <person name="Chander A.M."/>
            <person name="Stajich J.E."/>
            <person name="Venkateswaran K."/>
        </authorList>
    </citation>
    <scope>NUCLEOTIDE SEQUENCE [LARGE SCALE GENOMIC DNA]</scope>
    <source>
        <strain evidence="9 10">FJI-L2-BK-P2</strain>
    </source>
</reference>
<keyword evidence="3 7" id="KW-0813">Transport</keyword>
<evidence type="ECO:0008006" key="11">
    <source>
        <dbReference type="Google" id="ProtNLM"/>
    </source>
</evidence>
<dbReference type="GO" id="GO:0015250">
    <property type="term" value="F:water channel activity"/>
    <property type="evidence" value="ECO:0007669"/>
    <property type="project" value="TreeGrafter"/>
</dbReference>
<feature type="transmembrane region" description="Helical" evidence="8">
    <location>
        <begin position="91"/>
        <end position="113"/>
    </location>
</feature>
<keyword evidence="10" id="KW-1185">Reference proteome</keyword>
<evidence type="ECO:0000256" key="8">
    <source>
        <dbReference type="SAM" id="Phobius"/>
    </source>
</evidence>
<dbReference type="AlphaFoldDB" id="A0AAN8I505"/>
<feature type="transmembrane region" description="Helical" evidence="8">
    <location>
        <begin position="231"/>
        <end position="253"/>
    </location>
</feature>
<dbReference type="PANTHER" id="PTHR43829:SF14">
    <property type="entry name" value="AQUAPORIN 3"/>
    <property type="match status" value="1"/>
</dbReference>
<feature type="transmembrane region" description="Helical" evidence="8">
    <location>
        <begin position="205"/>
        <end position="225"/>
    </location>
</feature>
<name>A0AAN8I505_9EURO</name>
<comment type="similarity">
    <text evidence="2 7">Belongs to the MIP/aquaporin (TC 1.A.8) family.</text>
</comment>
<feature type="transmembrane region" description="Helical" evidence="8">
    <location>
        <begin position="120"/>
        <end position="137"/>
    </location>
</feature>
<dbReference type="PANTHER" id="PTHR43829">
    <property type="entry name" value="AQUAPORIN OR AQUAGLYCEROPORIN RELATED"/>
    <property type="match status" value="1"/>
</dbReference>
<evidence type="ECO:0000313" key="10">
    <source>
        <dbReference type="Proteomes" id="UP001316803"/>
    </source>
</evidence>
<proteinExistence type="inferred from homology"/>
<evidence type="ECO:0000256" key="6">
    <source>
        <dbReference type="ARBA" id="ARBA00023136"/>
    </source>
</evidence>
<evidence type="ECO:0000256" key="7">
    <source>
        <dbReference type="RuleBase" id="RU000477"/>
    </source>
</evidence>
<feature type="transmembrane region" description="Helical" evidence="8">
    <location>
        <begin position="143"/>
        <end position="165"/>
    </location>
</feature>
<keyword evidence="4 7" id="KW-0812">Transmembrane</keyword>
<dbReference type="EMBL" id="JAKLMC020000032">
    <property type="protein sequence ID" value="KAK5949746.1"/>
    <property type="molecule type" value="Genomic_DNA"/>
</dbReference>
<evidence type="ECO:0000256" key="2">
    <source>
        <dbReference type="ARBA" id="ARBA00006175"/>
    </source>
</evidence>
<evidence type="ECO:0000313" key="9">
    <source>
        <dbReference type="EMBL" id="KAK5949746.1"/>
    </source>
</evidence>
<dbReference type="InterPro" id="IPR050363">
    <property type="entry name" value="MIP/Aquaporin"/>
</dbReference>
<dbReference type="Pfam" id="PF00230">
    <property type="entry name" value="MIP"/>
    <property type="match status" value="1"/>
</dbReference>
<organism evidence="9 10">
    <name type="scientific">Knufia fluminis</name>
    <dbReference type="NCBI Taxonomy" id="191047"/>
    <lineage>
        <taxon>Eukaryota</taxon>
        <taxon>Fungi</taxon>
        <taxon>Dikarya</taxon>
        <taxon>Ascomycota</taxon>
        <taxon>Pezizomycotina</taxon>
        <taxon>Eurotiomycetes</taxon>
        <taxon>Chaetothyriomycetidae</taxon>
        <taxon>Chaetothyriales</taxon>
        <taxon>Trichomeriaceae</taxon>
        <taxon>Knufia</taxon>
    </lineage>
</organism>